<dbReference type="RefSeq" id="WP_074052391.1">
    <property type="nucleotide sequence ID" value="NZ_CP018470.1"/>
</dbReference>
<keyword evidence="2" id="KW-1185">Reference proteome</keyword>
<organism evidence="1 2">
    <name type="scientific">Xanthomonas vesicatoria</name>
    <dbReference type="NCBI Taxonomy" id="56460"/>
    <lineage>
        <taxon>Bacteria</taxon>
        <taxon>Pseudomonadati</taxon>
        <taxon>Pseudomonadota</taxon>
        <taxon>Gammaproteobacteria</taxon>
        <taxon>Lysobacterales</taxon>
        <taxon>Lysobacteraceae</taxon>
        <taxon>Xanthomonas</taxon>
    </lineage>
</organism>
<reference evidence="1" key="1">
    <citation type="submission" date="2021-11" db="EMBL/GenBank/DDBJ databases">
        <title>Genome resources and taxonomic validation of 89 Xanthomonas strains.</title>
        <authorList>
            <person name="Tambong J.T."/>
        </authorList>
    </citation>
    <scope>NUCLEOTIDE SEQUENCE</scope>
    <source>
        <strain evidence="1">Bv 5-4A</strain>
    </source>
</reference>
<evidence type="ECO:0000313" key="2">
    <source>
        <dbReference type="Proteomes" id="UP001430544"/>
    </source>
</evidence>
<dbReference type="Proteomes" id="UP001430544">
    <property type="component" value="Unassembled WGS sequence"/>
</dbReference>
<accession>A0ABS8LA12</accession>
<evidence type="ECO:0008006" key="3">
    <source>
        <dbReference type="Google" id="ProtNLM"/>
    </source>
</evidence>
<sequence>MSDERLSVPQDPEYFAAMGLATIAFARLEWNAVWCCERLAPGYLQTIEPKKKTAGVVARDLEKFAKRLPNRELGELILPLAEEFGAVVELRNGLLHARPGTAPDLAQRLFRYGQVWSIDKINEFSDRCTRAGQPLNALLHAQLAPSDRRE</sequence>
<evidence type="ECO:0000313" key="1">
    <source>
        <dbReference type="EMBL" id="MCC8622556.1"/>
    </source>
</evidence>
<gene>
    <name evidence="1" type="ORF">LN473_11270</name>
</gene>
<proteinExistence type="predicted"/>
<name>A0ABS8LA12_9XANT</name>
<dbReference type="EMBL" id="JAJIUN010000046">
    <property type="protein sequence ID" value="MCC8622556.1"/>
    <property type="molecule type" value="Genomic_DNA"/>
</dbReference>
<comment type="caution">
    <text evidence="1">The sequence shown here is derived from an EMBL/GenBank/DDBJ whole genome shotgun (WGS) entry which is preliminary data.</text>
</comment>
<protein>
    <recommendedName>
        <fullName evidence="3">DNA-binding protein</fullName>
    </recommendedName>
</protein>